<dbReference type="Gene3D" id="1.10.630.10">
    <property type="entry name" value="Cytochrome P450"/>
    <property type="match status" value="1"/>
</dbReference>
<dbReference type="EMBL" id="LFMY01000001">
    <property type="protein sequence ID" value="OKL64466.1"/>
    <property type="molecule type" value="Genomic_DNA"/>
</dbReference>
<dbReference type="OrthoDB" id="3934656at2759"/>
<evidence type="ECO:0000313" key="10">
    <source>
        <dbReference type="Proteomes" id="UP000214365"/>
    </source>
</evidence>
<dbReference type="GO" id="GO:0004497">
    <property type="term" value="F:monooxygenase activity"/>
    <property type="evidence" value="ECO:0007669"/>
    <property type="project" value="UniProtKB-KW"/>
</dbReference>
<dbReference type="InterPro" id="IPR002401">
    <property type="entry name" value="Cyt_P450_E_grp-I"/>
</dbReference>
<dbReference type="AlphaFoldDB" id="A0A225BAP8"/>
<keyword evidence="8" id="KW-0812">Transmembrane</keyword>
<evidence type="ECO:0000313" key="9">
    <source>
        <dbReference type="EMBL" id="OKL64466.1"/>
    </source>
</evidence>
<evidence type="ECO:0000256" key="5">
    <source>
        <dbReference type="PIRSR" id="PIRSR602401-1"/>
    </source>
</evidence>
<dbReference type="Proteomes" id="UP000214365">
    <property type="component" value="Unassembled WGS sequence"/>
</dbReference>
<keyword evidence="3 6" id="KW-0560">Oxidoreductase</keyword>
<evidence type="ECO:0000256" key="2">
    <source>
        <dbReference type="ARBA" id="ARBA00022723"/>
    </source>
</evidence>
<evidence type="ECO:0008006" key="11">
    <source>
        <dbReference type="Google" id="ProtNLM"/>
    </source>
</evidence>
<name>A0A225BAP8_TALAT</name>
<dbReference type="GO" id="GO:0016705">
    <property type="term" value="F:oxidoreductase activity, acting on paired donors, with incorporation or reduction of molecular oxygen"/>
    <property type="evidence" value="ECO:0007669"/>
    <property type="project" value="InterPro"/>
</dbReference>
<feature type="transmembrane region" description="Helical" evidence="8">
    <location>
        <begin position="6"/>
        <end position="23"/>
    </location>
</feature>
<comment type="similarity">
    <text evidence="6">Belongs to the cytochrome P450 family.</text>
</comment>
<dbReference type="InterPro" id="IPR050121">
    <property type="entry name" value="Cytochrome_P450_monoxygenase"/>
</dbReference>
<accession>A0A225BAP8</accession>
<dbReference type="GO" id="GO:0020037">
    <property type="term" value="F:heme binding"/>
    <property type="evidence" value="ECO:0007669"/>
    <property type="project" value="InterPro"/>
</dbReference>
<dbReference type="InterPro" id="IPR001128">
    <property type="entry name" value="Cyt_P450"/>
</dbReference>
<keyword evidence="2 5" id="KW-0479">Metal-binding</keyword>
<feature type="compositionally biased region" description="Polar residues" evidence="7">
    <location>
        <begin position="248"/>
        <end position="258"/>
    </location>
</feature>
<keyword evidence="8" id="KW-1133">Transmembrane helix</keyword>
<dbReference type="PANTHER" id="PTHR24305">
    <property type="entry name" value="CYTOCHROME P450"/>
    <property type="match status" value="1"/>
</dbReference>
<dbReference type="InterPro" id="IPR017972">
    <property type="entry name" value="Cyt_P450_CS"/>
</dbReference>
<dbReference type="Pfam" id="PF00067">
    <property type="entry name" value="p450"/>
    <property type="match status" value="1"/>
</dbReference>
<feature type="binding site" description="axial binding residue" evidence="5">
    <location>
        <position position="437"/>
    </location>
    <ligand>
        <name>heme</name>
        <dbReference type="ChEBI" id="CHEBI:30413"/>
    </ligand>
    <ligandPart>
        <name>Fe</name>
        <dbReference type="ChEBI" id="CHEBI:18248"/>
    </ligandPart>
</feature>
<reference evidence="9 10" key="1">
    <citation type="submission" date="2015-06" db="EMBL/GenBank/DDBJ databases">
        <title>Talaromyces atroroseus IBT 11181 draft genome.</title>
        <authorList>
            <person name="Rasmussen K.B."/>
            <person name="Rasmussen S."/>
            <person name="Petersen B."/>
            <person name="Sicheritz-Ponten T."/>
            <person name="Mortensen U.H."/>
            <person name="Thrane U."/>
        </authorList>
    </citation>
    <scope>NUCLEOTIDE SEQUENCE [LARGE SCALE GENOMIC DNA]</scope>
    <source>
        <strain evidence="9 10">IBT 11181</strain>
    </source>
</reference>
<evidence type="ECO:0000256" key="7">
    <source>
        <dbReference type="SAM" id="MobiDB-lite"/>
    </source>
</evidence>
<dbReference type="STRING" id="1441469.A0A225BAP8"/>
<dbReference type="SUPFAM" id="SSF48264">
    <property type="entry name" value="Cytochrome P450"/>
    <property type="match status" value="1"/>
</dbReference>
<evidence type="ECO:0000256" key="4">
    <source>
        <dbReference type="ARBA" id="ARBA00023004"/>
    </source>
</evidence>
<dbReference type="RefSeq" id="XP_020124587.1">
    <property type="nucleotide sequence ID" value="XM_020260857.1"/>
</dbReference>
<dbReference type="PROSITE" id="PS00086">
    <property type="entry name" value="CYTOCHROME_P450"/>
    <property type="match status" value="1"/>
</dbReference>
<protein>
    <recommendedName>
        <fullName evidence="11">Pisatin demethylase</fullName>
    </recommendedName>
</protein>
<dbReference type="PRINTS" id="PR00463">
    <property type="entry name" value="EP450I"/>
</dbReference>
<feature type="region of interest" description="Disordered" evidence="7">
    <location>
        <begin position="226"/>
        <end position="258"/>
    </location>
</feature>
<comment type="caution">
    <text evidence="9">The sequence shown here is derived from an EMBL/GenBank/DDBJ whole genome shotgun (WGS) entry which is preliminary data.</text>
</comment>
<keyword evidence="6" id="KW-0503">Monooxygenase</keyword>
<keyword evidence="4 5" id="KW-0408">Iron</keyword>
<evidence type="ECO:0000256" key="6">
    <source>
        <dbReference type="RuleBase" id="RU000461"/>
    </source>
</evidence>
<evidence type="ECO:0000256" key="1">
    <source>
        <dbReference type="ARBA" id="ARBA00001971"/>
    </source>
</evidence>
<comment type="cofactor">
    <cofactor evidence="1 5">
        <name>heme</name>
        <dbReference type="ChEBI" id="CHEBI:30413"/>
    </cofactor>
</comment>
<organism evidence="9 10">
    <name type="scientific">Talaromyces atroroseus</name>
    <dbReference type="NCBI Taxonomy" id="1441469"/>
    <lineage>
        <taxon>Eukaryota</taxon>
        <taxon>Fungi</taxon>
        <taxon>Dikarya</taxon>
        <taxon>Ascomycota</taxon>
        <taxon>Pezizomycotina</taxon>
        <taxon>Eurotiomycetes</taxon>
        <taxon>Eurotiomycetidae</taxon>
        <taxon>Eurotiales</taxon>
        <taxon>Trichocomaceae</taxon>
        <taxon>Talaromyces</taxon>
        <taxon>Talaromyces sect. Trachyspermi</taxon>
    </lineage>
</organism>
<gene>
    <name evidence="9" type="ORF">UA08_00990</name>
</gene>
<proteinExistence type="inferred from homology"/>
<dbReference type="GeneID" id="31000745"/>
<keyword evidence="10" id="KW-1185">Reference proteome</keyword>
<dbReference type="InterPro" id="IPR036396">
    <property type="entry name" value="Cyt_P450_sf"/>
</dbReference>
<dbReference type="CDD" id="cd11060">
    <property type="entry name" value="CYP57A1-like"/>
    <property type="match status" value="1"/>
</dbReference>
<dbReference type="GO" id="GO:0005506">
    <property type="term" value="F:iron ion binding"/>
    <property type="evidence" value="ECO:0007669"/>
    <property type="project" value="InterPro"/>
</dbReference>
<dbReference type="PRINTS" id="PR00385">
    <property type="entry name" value="P450"/>
</dbReference>
<evidence type="ECO:0000256" key="8">
    <source>
        <dbReference type="SAM" id="Phobius"/>
    </source>
</evidence>
<sequence>MSGGLVLYALSAAFAAWILFFVYRQLASPLRHIPGPFWTRFTRAWYLYRLSQGHFEKENIDLHNEFGSIVRIAPGWYSCSGTEAIKKIYGLGSKFTKSDWLFAGLYSLTSLMSYEPFVNRCIDLFVDRLSEFSQTNEEIDLGHWMQCYAFDVIGCITFGERLGFLDSGEDIEGVIRAVDSIPGFASLSGIYSEWHSLLYKINSYLTTSGASGRNFLASFAREKITNHKQQQQKDLAEKTQEPDGIGSTIVNQGEDGTTSREPFMTKMIRAQLQNPEKVSDYHLIMLARSNMGAGFDTTAISLSSIIYHLIKTPRVVQKLRAEFDAARKAGRLSDRVTFHESQDLPYFQAVMKEALRMHSATGLPLWRVVPEGGVELNGVHFPEGTILGINSWVSHYNKDVFTNPTEFCPERWIEQDEAKLKTMNDMYMPFGLGSRTCIGRHISILEMSKLIPVLVDRFDFVMASSASPSGESKWETENFWFVKPRNFRVRVYQKGLRD</sequence>
<evidence type="ECO:0000256" key="3">
    <source>
        <dbReference type="ARBA" id="ARBA00023002"/>
    </source>
</evidence>
<keyword evidence="5 6" id="KW-0349">Heme</keyword>
<keyword evidence="8" id="KW-0472">Membrane</keyword>
<dbReference type="PANTHER" id="PTHR24305:SF188">
    <property type="entry name" value="P450, PUTATIVE (EUROFUNG)-RELATED"/>
    <property type="match status" value="1"/>
</dbReference>